<protein>
    <submittedName>
        <fullName evidence="2">Uncharacterized protein</fullName>
    </submittedName>
</protein>
<feature type="transmembrane region" description="Helical" evidence="1">
    <location>
        <begin position="113"/>
        <end position="140"/>
    </location>
</feature>
<keyword evidence="1" id="KW-0472">Membrane</keyword>
<sequence>MITGCNQITDYLSSLKHFLHKRLPNVVKGMKSVNTTGQVIFIMEQAKSYFKFYNPYVMVPVTAVTAANSVAVVGICKFLAIERTFSPPAENTLPVVTVTQEQEIVLSGYKKAVYFFLSGASLLSGIFDGMYGFMGANIVMELLTRQLPLNEITADVVVTLFSIAGFGVSFACYLAYDYWTVLDVNAKTIANSFSFTQLPRNSALLKTVVVGAPIIFDMSSQAYLSTVPALRTLPVVGRLLTPAIARLSSQAVSLIAGITVLNAFPSIYNYFIEPPTEAATEQPESNLTTACRYATYTTGTVDCLLNVGLGVFLAIIAATHDEMGVNPYGWIIGIAILGGLYAAILNAATAIRPGYLERMDSLRQEQQPEPIEIVIHEPETNSPVSSGIYRSANRIGLLFKTACDGMKQAILPAANPESGQGIAPG</sequence>
<feature type="transmembrane region" description="Helical" evidence="1">
    <location>
        <begin position="152"/>
        <end position="176"/>
    </location>
</feature>
<dbReference type="EMBL" id="JBHSAB010000022">
    <property type="protein sequence ID" value="MFC3909237.1"/>
    <property type="molecule type" value="Genomic_DNA"/>
</dbReference>
<evidence type="ECO:0000313" key="2">
    <source>
        <dbReference type="EMBL" id="MFC3909237.1"/>
    </source>
</evidence>
<organism evidence="2 3">
    <name type="scientific">Legionella dresdenensis</name>
    <dbReference type="NCBI Taxonomy" id="450200"/>
    <lineage>
        <taxon>Bacteria</taxon>
        <taxon>Pseudomonadati</taxon>
        <taxon>Pseudomonadota</taxon>
        <taxon>Gammaproteobacteria</taxon>
        <taxon>Legionellales</taxon>
        <taxon>Legionellaceae</taxon>
        <taxon>Legionella</taxon>
    </lineage>
</organism>
<evidence type="ECO:0000256" key="1">
    <source>
        <dbReference type="SAM" id="Phobius"/>
    </source>
</evidence>
<proteinExistence type="predicted"/>
<keyword evidence="1" id="KW-1133">Transmembrane helix</keyword>
<accession>A0ABV8CGL6</accession>
<gene>
    <name evidence="2" type="ORF">ACFORL_09150</name>
</gene>
<dbReference type="Proteomes" id="UP001595758">
    <property type="component" value="Unassembled WGS sequence"/>
</dbReference>
<feature type="transmembrane region" description="Helical" evidence="1">
    <location>
        <begin position="328"/>
        <end position="351"/>
    </location>
</feature>
<keyword evidence="1" id="KW-0812">Transmembrane</keyword>
<feature type="transmembrane region" description="Helical" evidence="1">
    <location>
        <begin position="293"/>
        <end position="316"/>
    </location>
</feature>
<comment type="caution">
    <text evidence="2">The sequence shown here is derived from an EMBL/GenBank/DDBJ whole genome shotgun (WGS) entry which is preliminary data.</text>
</comment>
<dbReference type="RefSeq" id="WP_382343263.1">
    <property type="nucleotide sequence ID" value="NZ_JBHSAB010000022.1"/>
</dbReference>
<keyword evidence="3" id="KW-1185">Reference proteome</keyword>
<reference evidence="3" key="1">
    <citation type="journal article" date="2019" name="Int. J. Syst. Evol. Microbiol.">
        <title>The Global Catalogue of Microorganisms (GCM) 10K type strain sequencing project: providing services to taxonomists for standard genome sequencing and annotation.</title>
        <authorList>
            <consortium name="The Broad Institute Genomics Platform"/>
            <consortium name="The Broad Institute Genome Sequencing Center for Infectious Disease"/>
            <person name="Wu L."/>
            <person name="Ma J."/>
        </authorList>
    </citation>
    <scope>NUCLEOTIDE SEQUENCE [LARGE SCALE GENOMIC DNA]</scope>
    <source>
        <strain evidence="3">CCUG 59858</strain>
    </source>
</reference>
<evidence type="ECO:0000313" key="3">
    <source>
        <dbReference type="Proteomes" id="UP001595758"/>
    </source>
</evidence>
<name>A0ABV8CGL6_9GAMM</name>